<gene>
    <name evidence="1" type="ORF">MNB_SM-7-727</name>
</gene>
<evidence type="ECO:0000313" key="1">
    <source>
        <dbReference type="EMBL" id="SFV60257.1"/>
    </source>
</evidence>
<dbReference type="AlphaFoldDB" id="A0A1W1C3F6"/>
<sequence>MTEYGEHIPGYEVTVINERKARAAARVYLAFMFIDFTIRMITQKYAPSLLLRKFVGGVITKEQLKKEKKKKRLTLKKKPNELLKIKRRV</sequence>
<organism evidence="1">
    <name type="scientific">hydrothermal vent metagenome</name>
    <dbReference type="NCBI Taxonomy" id="652676"/>
    <lineage>
        <taxon>unclassified sequences</taxon>
        <taxon>metagenomes</taxon>
        <taxon>ecological metagenomes</taxon>
    </lineage>
</organism>
<protein>
    <submittedName>
        <fullName evidence="1">Uncharacterized protein</fullName>
    </submittedName>
</protein>
<name>A0A1W1C3F6_9ZZZZ</name>
<proteinExistence type="predicted"/>
<reference evidence="1" key="1">
    <citation type="submission" date="2016-10" db="EMBL/GenBank/DDBJ databases">
        <authorList>
            <person name="de Groot N.N."/>
        </authorList>
    </citation>
    <scope>NUCLEOTIDE SEQUENCE</scope>
</reference>
<dbReference type="EMBL" id="FPHB01000048">
    <property type="protein sequence ID" value="SFV60257.1"/>
    <property type="molecule type" value="Genomic_DNA"/>
</dbReference>
<accession>A0A1W1C3F6</accession>